<feature type="active site" description="Nucleophile" evidence="9">
    <location>
        <position position="339"/>
    </location>
</feature>
<dbReference type="EC" id="3.5.4.25" evidence="9"/>
<keyword evidence="5 9" id="KW-0378">Hydrolase</keyword>
<dbReference type="RefSeq" id="WP_379595978.1">
    <property type="nucleotide sequence ID" value="NZ_JBHRTN010000008.1"/>
</dbReference>
<evidence type="ECO:0000256" key="5">
    <source>
        <dbReference type="ARBA" id="ARBA00022801"/>
    </source>
</evidence>
<evidence type="ECO:0000256" key="7">
    <source>
        <dbReference type="ARBA" id="ARBA00023134"/>
    </source>
</evidence>
<evidence type="ECO:0000256" key="1">
    <source>
        <dbReference type="ARBA" id="ARBA00004853"/>
    </source>
</evidence>
<evidence type="ECO:0000313" key="12">
    <source>
        <dbReference type="Proteomes" id="UP001595593"/>
    </source>
</evidence>
<comment type="similarity">
    <text evidence="9">Belongs to the GTP cyclohydrolase II family.</text>
</comment>
<dbReference type="InterPro" id="IPR036144">
    <property type="entry name" value="RibA-like_sf"/>
</dbReference>
<dbReference type="PANTHER" id="PTHR21327:SF18">
    <property type="entry name" value="3,4-DIHYDROXY-2-BUTANONE 4-PHOSPHATE SYNTHASE"/>
    <property type="match status" value="1"/>
</dbReference>
<evidence type="ECO:0000256" key="9">
    <source>
        <dbReference type="HAMAP-Rule" id="MF_00179"/>
    </source>
</evidence>
<evidence type="ECO:0000256" key="2">
    <source>
        <dbReference type="ARBA" id="ARBA00022619"/>
    </source>
</evidence>
<keyword evidence="12" id="KW-1185">Reference proteome</keyword>
<evidence type="ECO:0000259" key="10">
    <source>
        <dbReference type="Pfam" id="PF00925"/>
    </source>
</evidence>
<dbReference type="EMBL" id="JBHRTN010000008">
    <property type="protein sequence ID" value="MFC3125357.1"/>
    <property type="molecule type" value="Genomic_DNA"/>
</dbReference>
<dbReference type="InterPro" id="IPR000926">
    <property type="entry name" value="RibA"/>
</dbReference>
<evidence type="ECO:0000256" key="3">
    <source>
        <dbReference type="ARBA" id="ARBA00022723"/>
    </source>
</evidence>
<reference evidence="12" key="1">
    <citation type="journal article" date="2019" name="Int. J. Syst. Evol. Microbiol.">
        <title>The Global Catalogue of Microorganisms (GCM) 10K type strain sequencing project: providing services to taxonomists for standard genome sequencing and annotation.</title>
        <authorList>
            <consortium name="The Broad Institute Genomics Platform"/>
            <consortium name="The Broad Institute Genome Sequencing Center for Infectious Disease"/>
            <person name="Wu L."/>
            <person name="Ma J."/>
        </authorList>
    </citation>
    <scope>NUCLEOTIDE SEQUENCE [LARGE SCALE GENOMIC DNA]</scope>
    <source>
        <strain evidence="12">KCTC 52094</strain>
    </source>
</reference>
<feature type="binding site" evidence="9">
    <location>
        <begin position="303"/>
        <end position="305"/>
    </location>
    <ligand>
        <name>GTP</name>
        <dbReference type="ChEBI" id="CHEBI:37565"/>
    </ligand>
</feature>
<feature type="active site" description="Proton acceptor" evidence="9">
    <location>
        <position position="337"/>
    </location>
</feature>
<dbReference type="Proteomes" id="UP001595593">
    <property type="component" value="Unassembled WGS sequence"/>
</dbReference>
<feature type="binding site" evidence="9">
    <location>
        <position position="278"/>
    </location>
    <ligand>
        <name>Zn(2+)</name>
        <dbReference type="ChEBI" id="CHEBI:29105"/>
        <note>catalytic</note>
    </ligand>
</feature>
<evidence type="ECO:0000256" key="4">
    <source>
        <dbReference type="ARBA" id="ARBA00022741"/>
    </source>
</evidence>
<keyword evidence="4 9" id="KW-0547">Nucleotide-binding</keyword>
<feature type="domain" description="GTP cyclohydrolase II" evidence="10">
    <location>
        <begin position="211"/>
        <end position="380"/>
    </location>
</feature>
<evidence type="ECO:0000256" key="8">
    <source>
        <dbReference type="ARBA" id="ARBA00049295"/>
    </source>
</evidence>
<proteinExistence type="inferred from homology"/>
<feature type="binding site" evidence="9">
    <location>
        <position position="360"/>
    </location>
    <ligand>
        <name>GTP</name>
        <dbReference type="ChEBI" id="CHEBI:37565"/>
    </ligand>
</feature>
<feature type="binding site" evidence="9">
    <location>
        <position position="281"/>
    </location>
    <ligand>
        <name>GTP</name>
        <dbReference type="ChEBI" id="CHEBI:37565"/>
    </ligand>
</feature>
<name>A0ABV7FY83_9PROT</name>
<comment type="pathway">
    <text evidence="1 9">Cofactor biosynthesis; riboflavin biosynthesis; 5-amino-6-(D-ribitylamino)uracil from GTP: step 1/4.</text>
</comment>
<keyword evidence="3 9" id="KW-0479">Metal-binding</keyword>
<dbReference type="Pfam" id="PF00925">
    <property type="entry name" value="GTP_cyclohydro2"/>
    <property type="match status" value="1"/>
</dbReference>
<keyword evidence="2 9" id="KW-0686">Riboflavin biosynthesis</keyword>
<protein>
    <recommendedName>
        <fullName evidence="9">GTP cyclohydrolase-2</fullName>
        <ecNumber evidence="9">3.5.4.25</ecNumber>
    </recommendedName>
    <alternativeName>
        <fullName evidence="9">GTP cyclohydrolase II</fullName>
    </alternativeName>
</protein>
<dbReference type="Gene3D" id="3.40.50.10990">
    <property type="entry name" value="GTP cyclohydrolase II"/>
    <property type="match status" value="1"/>
</dbReference>
<evidence type="ECO:0000256" key="6">
    <source>
        <dbReference type="ARBA" id="ARBA00022833"/>
    </source>
</evidence>
<feature type="binding site" evidence="9">
    <location>
        <position position="365"/>
    </location>
    <ligand>
        <name>GTP</name>
        <dbReference type="ChEBI" id="CHEBI:37565"/>
    </ligand>
</feature>
<dbReference type="CDD" id="cd00641">
    <property type="entry name" value="GTP_cyclohydro2"/>
    <property type="match status" value="1"/>
</dbReference>
<dbReference type="GO" id="GO:0003935">
    <property type="term" value="F:GTP cyclohydrolase II activity"/>
    <property type="evidence" value="ECO:0007669"/>
    <property type="project" value="UniProtKB-EC"/>
</dbReference>
<keyword evidence="6 9" id="KW-0862">Zinc</keyword>
<dbReference type="NCBIfam" id="NF001591">
    <property type="entry name" value="PRK00393.1"/>
    <property type="match status" value="1"/>
</dbReference>
<dbReference type="InterPro" id="IPR032677">
    <property type="entry name" value="GTP_cyclohydro_II"/>
</dbReference>
<dbReference type="HAMAP" id="MF_00179">
    <property type="entry name" value="RibA"/>
    <property type="match status" value="1"/>
</dbReference>
<keyword evidence="7 9" id="KW-0342">GTP-binding</keyword>
<comment type="catalytic activity">
    <reaction evidence="8 9">
        <text>GTP + 4 H2O = 2,5-diamino-6-hydroxy-4-(5-phosphoribosylamino)-pyrimidine + formate + 2 phosphate + 3 H(+)</text>
        <dbReference type="Rhea" id="RHEA:23704"/>
        <dbReference type="ChEBI" id="CHEBI:15377"/>
        <dbReference type="ChEBI" id="CHEBI:15378"/>
        <dbReference type="ChEBI" id="CHEBI:15740"/>
        <dbReference type="ChEBI" id="CHEBI:37565"/>
        <dbReference type="ChEBI" id="CHEBI:43474"/>
        <dbReference type="ChEBI" id="CHEBI:58614"/>
        <dbReference type="EC" id="3.5.4.25"/>
    </reaction>
</comment>
<gene>
    <name evidence="9" type="primary">ribA</name>
    <name evidence="11" type="ORF">ACFOD4_09805</name>
</gene>
<comment type="caution">
    <text evidence="11">The sequence shown here is derived from an EMBL/GenBank/DDBJ whole genome shotgun (WGS) entry which is preliminary data.</text>
</comment>
<evidence type="ECO:0000313" key="11">
    <source>
        <dbReference type="EMBL" id="MFC3125357.1"/>
    </source>
</evidence>
<dbReference type="SUPFAM" id="SSF142695">
    <property type="entry name" value="RibA-like"/>
    <property type="match status" value="1"/>
</dbReference>
<comment type="function">
    <text evidence="9">Catalyzes the conversion of GTP to 2,5-diamino-6-ribosylamino-4(3H)-pyrimidinone 5'-phosphate (DARP), formate and pyrophosphate.</text>
</comment>
<feature type="binding site" evidence="9">
    <location>
        <begin position="260"/>
        <end position="264"/>
    </location>
    <ligand>
        <name>GTP</name>
        <dbReference type="ChEBI" id="CHEBI:37565"/>
    </ligand>
</feature>
<sequence>MTNPANVAPELRHDPEIGPALPDALAIAMRGVHRAVSELKRGTPVLITGVPGGAQGSSHGTLLVAAAETVGARGLAELAEGALSPPCLLLAPVRAAAVLQRPVKAGLAGAGQPGAEDGVAALRLPPALLQPAALRSLADPVAERLLPDAPELVAPPALGPAAIALAKLGRLLPALVAAPVREDVAERLGLLRVPAADVLSYPATAATTLVRVAEARVPLEDAQDARIVAFRAADGGIEHLAILVGEPEALAARGGAPLARAHSECFTGDLLGSLRCDCGPQLRGAIRRMAEEGSGVLLYLAQEGRGIGLVNKLRAYTLQDGGLDTLDANRALGYGADERGFLVAATMLGQLGIPRVRLLTNNPDKMAGLSACGIEVTERAAHHFAANGVNDKYLETKAERFGHLLD</sequence>
<feature type="binding site" evidence="9">
    <location>
        <position position="276"/>
    </location>
    <ligand>
        <name>Zn(2+)</name>
        <dbReference type="ChEBI" id="CHEBI:29105"/>
        <note>catalytic</note>
    </ligand>
</feature>
<feature type="binding site" evidence="9">
    <location>
        <position position="325"/>
    </location>
    <ligand>
        <name>GTP</name>
        <dbReference type="ChEBI" id="CHEBI:37565"/>
    </ligand>
</feature>
<accession>A0ABV7FY83</accession>
<feature type="binding site" evidence="9">
    <location>
        <position position="265"/>
    </location>
    <ligand>
        <name>Zn(2+)</name>
        <dbReference type="ChEBI" id="CHEBI:29105"/>
        <note>catalytic</note>
    </ligand>
</feature>
<comment type="cofactor">
    <cofactor evidence="9">
        <name>Zn(2+)</name>
        <dbReference type="ChEBI" id="CHEBI:29105"/>
    </cofactor>
    <text evidence="9">Binds 1 zinc ion per subunit.</text>
</comment>
<organism evidence="11 12">
    <name type="scientific">Teichococcus globiformis</name>
    <dbReference type="NCBI Taxonomy" id="2307229"/>
    <lineage>
        <taxon>Bacteria</taxon>
        <taxon>Pseudomonadati</taxon>
        <taxon>Pseudomonadota</taxon>
        <taxon>Alphaproteobacteria</taxon>
        <taxon>Acetobacterales</taxon>
        <taxon>Roseomonadaceae</taxon>
        <taxon>Roseomonas</taxon>
    </lineage>
</organism>
<dbReference type="PANTHER" id="PTHR21327">
    <property type="entry name" value="GTP CYCLOHYDROLASE II-RELATED"/>
    <property type="match status" value="1"/>
</dbReference>